<dbReference type="PANTHER" id="PTHR46082:SF6">
    <property type="entry name" value="AAA+ ATPASE DOMAIN-CONTAINING PROTEIN-RELATED"/>
    <property type="match status" value="1"/>
</dbReference>
<dbReference type="SUPFAM" id="SSF48452">
    <property type="entry name" value="TPR-like"/>
    <property type="match status" value="2"/>
</dbReference>
<protein>
    <recommendedName>
        <fullName evidence="3">NB-ARC domain-containing protein</fullName>
    </recommendedName>
</protein>
<accession>A0AAE8LZ06</accession>
<name>A0AAE8LZ06_9HYPO</name>
<dbReference type="Gene3D" id="1.25.40.10">
    <property type="entry name" value="Tetratricopeptide repeat domain"/>
    <property type="match status" value="2"/>
</dbReference>
<reference evidence="1" key="1">
    <citation type="submission" date="2018-03" db="EMBL/GenBank/DDBJ databases">
        <authorList>
            <person name="Guldener U."/>
        </authorList>
    </citation>
    <scope>NUCLEOTIDE SEQUENCE</scope>
</reference>
<dbReference type="InterPro" id="IPR027417">
    <property type="entry name" value="P-loop_NTPase"/>
</dbReference>
<dbReference type="PRINTS" id="PR00381">
    <property type="entry name" value="KINESINLIGHT"/>
</dbReference>
<dbReference type="PANTHER" id="PTHR46082">
    <property type="entry name" value="ATP/GTP-BINDING PROTEIN-RELATED"/>
    <property type="match status" value="1"/>
</dbReference>
<comment type="caution">
    <text evidence="1">The sequence shown here is derived from an EMBL/GenBank/DDBJ whole genome shotgun (WGS) entry which is preliminary data.</text>
</comment>
<dbReference type="InterPro" id="IPR011990">
    <property type="entry name" value="TPR-like_helical_dom_sf"/>
</dbReference>
<evidence type="ECO:0008006" key="3">
    <source>
        <dbReference type="Google" id="ProtNLM"/>
    </source>
</evidence>
<proteinExistence type="predicted"/>
<organism evidence="1 2">
    <name type="scientific">Fusarium torulosum</name>
    <dbReference type="NCBI Taxonomy" id="33205"/>
    <lineage>
        <taxon>Eukaryota</taxon>
        <taxon>Fungi</taxon>
        <taxon>Dikarya</taxon>
        <taxon>Ascomycota</taxon>
        <taxon>Pezizomycotina</taxon>
        <taxon>Sordariomycetes</taxon>
        <taxon>Hypocreomycetidae</taxon>
        <taxon>Hypocreales</taxon>
        <taxon>Nectriaceae</taxon>
        <taxon>Fusarium</taxon>
    </lineage>
</organism>
<dbReference type="InterPro" id="IPR053137">
    <property type="entry name" value="NLR-like"/>
</dbReference>
<dbReference type="Pfam" id="PF13374">
    <property type="entry name" value="TPR_10"/>
    <property type="match status" value="5"/>
</dbReference>
<dbReference type="EMBL" id="ONZP01000029">
    <property type="protein sequence ID" value="SPJ71094.1"/>
    <property type="molecule type" value="Genomic_DNA"/>
</dbReference>
<dbReference type="Gene3D" id="3.40.50.1820">
    <property type="entry name" value="alpha/beta hydrolase"/>
    <property type="match status" value="1"/>
</dbReference>
<dbReference type="SUPFAM" id="SSF53474">
    <property type="entry name" value="alpha/beta-Hydrolases"/>
    <property type="match status" value="1"/>
</dbReference>
<dbReference type="Proteomes" id="UP001187734">
    <property type="component" value="Unassembled WGS sequence"/>
</dbReference>
<gene>
    <name evidence="1" type="ORF">FTOL_00822</name>
</gene>
<dbReference type="Gene3D" id="3.40.50.300">
    <property type="entry name" value="P-loop containing nucleotide triphosphate hydrolases"/>
    <property type="match status" value="1"/>
</dbReference>
<dbReference type="AlphaFoldDB" id="A0AAE8LZ06"/>
<keyword evidence="2" id="KW-1185">Reference proteome</keyword>
<dbReference type="SUPFAM" id="SSF52540">
    <property type="entry name" value="P-loop containing nucleoside triphosphate hydrolases"/>
    <property type="match status" value="1"/>
</dbReference>
<evidence type="ECO:0000313" key="1">
    <source>
        <dbReference type="EMBL" id="SPJ71094.1"/>
    </source>
</evidence>
<sequence>MPSKKKGPVFRVTGLPAEQPDEELNTKLRAAIGDNLSDEEKPQLSFTTTIVPSCHDDLERVALVEFHGEVPSFLSDLVANPLGDWQIEMGDTDINFDQHFLGFTQLYTPKPDAPVTADIIAITGLDGHAYGSWRGKGNLGRMWLRDFLSKDLPCCRTMIYGYNSKLSSHGIDTIMDYGRELIEELKKVRYSDELRQRPVFFIAHSFGGIILAHCLIKAVQTNEEDHPTIANLHRATYGMLLFGIPHKGMVVDDIQKMLAGEKAHPRSALLQQIRDKSDLLAFQLADFKNLIRDRKVVSFYETGQTKQLEFNNETKRWERTGGYITAVETGSALLHLPDSMEEKIPLDSDHSMIVKFDNKNHRGYTSARDKLRQFEQDAPIVVAARLMKQYGKRSANVTFLVPYTKNPDFVNRPEIFEKLKSQLGFHQRLGNANTQPRVSLYGLGGVGKTQIALAYLYWLREKLPDVSMFWVYAGSEERFRQSYASIAQECDIPGRDNPETDLLALVKSWLENEFKGRWLMVVDNADDTQLFFGQQQKTTSLPHGRLSRYIPECAHGSILVTTRNKQAGSRFARGKLPIEVGNMTNREANKLIRTMLEDDDIPDDEVSGLATRLEALPLALAQAAAFIHENGITINDYIKLLDKSDVDLIDCLSESFETVGRDSDTPHAVTATWIISFEQIEQQDRFTGEILSLISLFDRQAIPKSFITDYWQKEKALGAGEPSQELKISKAMGTLKAFYFISEVDSQSLDMHRLVQLVARKWLVIKGKMTEFAQHALKTVLDAYPFGRFETREVCLKYLPHAYAVLKHEKTGSREGEVARAQLLHNITGYFHYKGRWKEAEELQVDVVKIRKRVLGDAHPHTLSSMGNLASTYSNQGRWKEAEELNMDVIKIRKRVLGDEHPSTLISMNNLALAYSDQGRWKEAEELEVDIIEIRKRVLGDEHPSTLISMGSLASTYRNQGRWKEAEKLNMDVMGKMKRVLGDKHPSTLMSVNNLALTYLDQGRWKEAEELQVGVMETMKRVLGDEHPSTLISMNNLALAYSDQGRWKEAEELQVDVMEIRKRVLGDKHPSTLRIIGNLSLTYRNQGRSKEAEELEEIRWK</sequence>
<dbReference type="Pfam" id="PF13424">
    <property type="entry name" value="TPR_12"/>
    <property type="match status" value="1"/>
</dbReference>
<dbReference type="InterPro" id="IPR029058">
    <property type="entry name" value="AB_hydrolase_fold"/>
</dbReference>
<evidence type="ECO:0000313" key="2">
    <source>
        <dbReference type="Proteomes" id="UP001187734"/>
    </source>
</evidence>